<sequence length="74" mass="7798">MKFVLGLFSVISSGDRRQRRWRAGAATGGGAGVVPATMGTAPAGAAGPRIDSLVSIPHRYIFTQRFAERVVVVV</sequence>
<proteinExistence type="predicted"/>
<evidence type="ECO:0000313" key="1">
    <source>
        <dbReference type="EMBL" id="VFQ60621.1"/>
    </source>
</evidence>
<reference evidence="1 2" key="1">
    <citation type="submission" date="2018-04" db="EMBL/GenBank/DDBJ databases">
        <authorList>
            <person name="Vogel A."/>
        </authorList>
    </citation>
    <scope>NUCLEOTIDE SEQUENCE [LARGE SCALE GENOMIC DNA]</scope>
</reference>
<dbReference type="EMBL" id="OOIL02000116">
    <property type="protein sequence ID" value="VFQ60621.1"/>
    <property type="molecule type" value="Genomic_DNA"/>
</dbReference>
<gene>
    <name evidence="1" type="ORF">CCAM_LOCUS2397</name>
</gene>
<keyword evidence="2" id="KW-1185">Reference proteome</keyword>
<protein>
    <submittedName>
        <fullName evidence="1">Uncharacterized protein</fullName>
    </submittedName>
</protein>
<accession>A0A484K404</accession>
<organism evidence="1 2">
    <name type="scientific">Cuscuta campestris</name>
    <dbReference type="NCBI Taxonomy" id="132261"/>
    <lineage>
        <taxon>Eukaryota</taxon>
        <taxon>Viridiplantae</taxon>
        <taxon>Streptophyta</taxon>
        <taxon>Embryophyta</taxon>
        <taxon>Tracheophyta</taxon>
        <taxon>Spermatophyta</taxon>
        <taxon>Magnoliopsida</taxon>
        <taxon>eudicotyledons</taxon>
        <taxon>Gunneridae</taxon>
        <taxon>Pentapetalae</taxon>
        <taxon>asterids</taxon>
        <taxon>lamiids</taxon>
        <taxon>Solanales</taxon>
        <taxon>Convolvulaceae</taxon>
        <taxon>Cuscuteae</taxon>
        <taxon>Cuscuta</taxon>
        <taxon>Cuscuta subgen. Grammica</taxon>
        <taxon>Cuscuta sect. Cleistogrammica</taxon>
    </lineage>
</organism>
<dbReference type="Proteomes" id="UP000595140">
    <property type="component" value="Unassembled WGS sequence"/>
</dbReference>
<dbReference type="AlphaFoldDB" id="A0A484K404"/>
<evidence type="ECO:0000313" key="2">
    <source>
        <dbReference type="Proteomes" id="UP000595140"/>
    </source>
</evidence>
<name>A0A484K404_9ASTE</name>